<feature type="non-terminal residue" evidence="1">
    <location>
        <position position="1"/>
    </location>
</feature>
<accession>A0A383DZJ1</accession>
<gene>
    <name evidence="1" type="ORF">METZ01_LOCUS502122</name>
</gene>
<proteinExistence type="predicted"/>
<sequence length="233" mass="25280">FIEEIESDLPFSNKVGVLGLAEGLSETDPINVRAKSARITGGGVYSVNLVPPDKLFEPTKSSDIEMEVDAIEINQGTLENLTKFDNLVHTEAITLEETTGVIKPKEFPYPAVESVEVYLEGKRVFEGVDYTLNYNNMGKLLSVTFLESLPKGTSVDIIARPKVSVSPTNISISVAGEAKMGNESLLKASHINIDAGELLMDNSRVEGEYSIGINSAGSLSMDNESLMRSDYVE</sequence>
<reference evidence="1" key="1">
    <citation type="submission" date="2018-05" db="EMBL/GenBank/DDBJ databases">
        <authorList>
            <person name="Lanie J.A."/>
            <person name="Ng W.-L."/>
            <person name="Kazmierczak K.M."/>
            <person name="Andrzejewski T.M."/>
            <person name="Davidsen T.M."/>
            <person name="Wayne K.J."/>
            <person name="Tettelin H."/>
            <person name="Glass J.I."/>
            <person name="Rusch D."/>
            <person name="Podicherti R."/>
            <person name="Tsui H.-C.T."/>
            <person name="Winkler M.E."/>
        </authorList>
    </citation>
    <scope>NUCLEOTIDE SEQUENCE</scope>
</reference>
<feature type="non-terminal residue" evidence="1">
    <location>
        <position position="233"/>
    </location>
</feature>
<name>A0A383DZJ1_9ZZZZ</name>
<dbReference type="AlphaFoldDB" id="A0A383DZJ1"/>
<protein>
    <submittedName>
        <fullName evidence="1">Uncharacterized protein</fullName>
    </submittedName>
</protein>
<organism evidence="1">
    <name type="scientific">marine metagenome</name>
    <dbReference type="NCBI Taxonomy" id="408172"/>
    <lineage>
        <taxon>unclassified sequences</taxon>
        <taxon>metagenomes</taxon>
        <taxon>ecological metagenomes</taxon>
    </lineage>
</organism>
<evidence type="ECO:0000313" key="1">
    <source>
        <dbReference type="EMBL" id="SVE49268.1"/>
    </source>
</evidence>
<dbReference type="EMBL" id="UINC01221083">
    <property type="protein sequence ID" value="SVE49268.1"/>
    <property type="molecule type" value="Genomic_DNA"/>
</dbReference>